<dbReference type="InterPro" id="IPR025559">
    <property type="entry name" value="Eis_dom"/>
</dbReference>
<dbReference type="Pfam" id="PF13527">
    <property type="entry name" value="Acetyltransf_9"/>
    <property type="match status" value="1"/>
</dbReference>
<proteinExistence type="predicted"/>
<dbReference type="SUPFAM" id="SSF55718">
    <property type="entry name" value="SCP-like"/>
    <property type="match status" value="1"/>
</dbReference>
<evidence type="ECO:0000313" key="2">
    <source>
        <dbReference type="EMBL" id="ELZ32181.1"/>
    </source>
</evidence>
<dbReference type="GO" id="GO:0034069">
    <property type="term" value="F:aminoglycoside N-acetyltransferase activity"/>
    <property type="evidence" value="ECO:0007669"/>
    <property type="project" value="TreeGrafter"/>
</dbReference>
<dbReference type="RefSeq" id="WP_007345323.1">
    <property type="nucleotide sequence ID" value="NZ_AOIW01000053.1"/>
</dbReference>
<dbReference type="Pfam" id="PF17668">
    <property type="entry name" value="Acetyltransf_17"/>
    <property type="match status" value="1"/>
</dbReference>
<dbReference type="InterPro" id="IPR051554">
    <property type="entry name" value="Acetyltransferase_Eis"/>
</dbReference>
<dbReference type="InterPro" id="IPR041380">
    <property type="entry name" value="Acetyltransf_17"/>
</dbReference>
<dbReference type="PANTHER" id="PTHR37817">
    <property type="entry name" value="N-ACETYLTRANSFERASE EIS"/>
    <property type="match status" value="1"/>
</dbReference>
<dbReference type="PATRIC" id="fig|1227486.3.peg.1765"/>
<gene>
    <name evidence="2" type="ORF">C473_09212</name>
</gene>
<dbReference type="SUPFAM" id="SSF55729">
    <property type="entry name" value="Acyl-CoA N-acyltransferases (Nat)"/>
    <property type="match status" value="1"/>
</dbReference>
<dbReference type="InterPro" id="IPR000182">
    <property type="entry name" value="GNAT_dom"/>
</dbReference>
<name>M0D9M4_9EURY</name>
<protein>
    <recommendedName>
        <fullName evidence="1">N-acetyltransferase domain-containing protein</fullName>
    </recommendedName>
</protein>
<dbReference type="GO" id="GO:0030649">
    <property type="term" value="P:aminoglycoside antibiotic catabolic process"/>
    <property type="evidence" value="ECO:0007669"/>
    <property type="project" value="TreeGrafter"/>
</dbReference>
<dbReference type="Pfam" id="PF13530">
    <property type="entry name" value="SCP2_2"/>
    <property type="match status" value="1"/>
</dbReference>
<dbReference type="Gene3D" id="3.40.630.30">
    <property type="match status" value="2"/>
</dbReference>
<sequence length="413" mass="46607">MGDLDYRPFPEERDDEFSAFMRYAFSPEEGPYDPEEDDDDREHLADYRGLFDGDEPVAVCGHHDFTLRIRGRDRDAAGLSAVASPPEHRREGHIERLLRESVTEYRGDGVRFSVLWPFEHPFYRRYGWATVNRYRWVKTPPEQLAFAAEASDADEAGEFRRLDEDDYDAAADLLAATAERYDFTLARTEPWWRERTLRGWKTDPYVYGFERDGDLQALLSYTFEERDDGDGRAMVVSDAAVADPADWDLVFRFCRDHDSQVERVRLRLPADVSLLDRVDDPRELTEEVRAGPMFRLVDVPAALAALDPDPDLETAFALAVDDPLVDWHERPVRVAVADGAVDAERVDPDVTGSVDADVSAGIGALSQLYAGYRDVDDLRAHAALGLADGAPDGLAADLAALFPPRRTFLREGF</sequence>
<organism evidence="2 3">
    <name type="scientific">Halorubrum distributum JCM 10247</name>
    <dbReference type="NCBI Taxonomy" id="1227486"/>
    <lineage>
        <taxon>Archaea</taxon>
        <taxon>Methanobacteriati</taxon>
        <taxon>Methanobacteriota</taxon>
        <taxon>Stenosarchaea group</taxon>
        <taxon>Halobacteria</taxon>
        <taxon>Halobacteriales</taxon>
        <taxon>Haloferacaceae</taxon>
        <taxon>Halorubrum</taxon>
        <taxon>Halorubrum distributum group</taxon>
    </lineage>
</organism>
<accession>M0D9M4</accession>
<dbReference type="PANTHER" id="PTHR37817:SF1">
    <property type="entry name" value="N-ACETYLTRANSFERASE EIS"/>
    <property type="match status" value="1"/>
</dbReference>
<dbReference type="EMBL" id="AOIW01000053">
    <property type="protein sequence ID" value="ELZ32181.1"/>
    <property type="molecule type" value="Genomic_DNA"/>
</dbReference>
<evidence type="ECO:0000259" key="1">
    <source>
        <dbReference type="PROSITE" id="PS51186"/>
    </source>
</evidence>
<dbReference type="InterPro" id="IPR036527">
    <property type="entry name" value="SCP2_sterol-bd_dom_sf"/>
</dbReference>
<evidence type="ECO:0000313" key="3">
    <source>
        <dbReference type="Proteomes" id="UP000011572"/>
    </source>
</evidence>
<reference evidence="2 3" key="1">
    <citation type="journal article" date="2014" name="PLoS Genet.">
        <title>Phylogenetically driven sequencing of extremely halophilic archaea reveals strategies for static and dynamic osmo-response.</title>
        <authorList>
            <person name="Becker E.A."/>
            <person name="Seitzer P.M."/>
            <person name="Tritt A."/>
            <person name="Larsen D."/>
            <person name="Krusor M."/>
            <person name="Yao A.I."/>
            <person name="Wu D."/>
            <person name="Madern D."/>
            <person name="Eisen J.A."/>
            <person name="Darling A.E."/>
            <person name="Facciotti M.T."/>
        </authorList>
    </citation>
    <scope>NUCLEOTIDE SEQUENCE [LARGE SCALE GENOMIC DNA]</scope>
    <source>
        <strain evidence="2 3">JCM 10247</strain>
    </source>
</reference>
<comment type="caution">
    <text evidence="2">The sequence shown here is derived from an EMBL/GenBank/DDBJ whole genome shotgun (WGS) entry which is preliminary data.</text>
</comment>
<dbReference type="InterPro" id="IPR016181">
    <property type="entry name" value="Acyl_CoA_acyltransferase"/>
</dbReference>
<dbReference type="PROSITE" id="PS51186">
    <property type="entry name" value="GNAT"/>
    <property type="match status" value="1"/>
</dbReference>
<dbReference type="AlphaFoldDB" id="M0D9M4"/>
<feature type="domain" description="N-acetyltransferase" evidence="1">
    <location>
        <begin position="4"/>
        <end position="149"/>
    </location>
</feature>
<dbReference type="Proteomes" id="UP000011572">
    <property type="component" value="Unassembled WGS sequence"/>
</dbReference>
<dbReference type="Gene3D" id="3.30.1050.10">
    <property type="entry name" value="SCP2 sterol-binding domain"/>
    <property type="match status" value="1"/>
</dbReference>